<feature type="signal peptide" evidence="1">
    <location>
        <begin position="1"/>
        <end position="22"/>
    </location>
</feature>
<dbReference type="EMBL" id="JXAK01000026">
    <property type="protein sequence ID" value="KIL40124.1"/>
    <property type="molecule type" value="Genomic_DNA"/>
</dbReference>
<dbReference type="Proteomes" id="UP000031967">
    <property type="component" value="Unassembled WGS sequence"/>
</dbReference>
<dbReference type="InterPro" id="IPR027994">
    <property type="entry name" value="WxL_dom"/>
</dbReference>
<reference evidence="3 4" key="1">
    <citation type="submission" date="2014-12" db="EMBL/GenBank/DDBJ databases">
        <title>Draft genome sequence of Paenibacillus kamchatkensis strain B-2647.</title>
        <authorList>
            <person name="Karlyshev A.V."/>
            <person name="Kudryashova E.B."/>
        </authorList>
    </citation>
    <scope>NUCLEOTIDE SEQUENCE [LARGE SCALE GENOMIC DNA]</scope>
    <source>
        <strain evidence="3 4">VKM B-2647</strain>
    </source>
</reference>
<evidence type="ECO:0000313" key="3">
    <source>
        <dbReference type="EMBL" id="KIL40124.1"/>
    </source>
</evidence>
<evidence type="ECO:0000259" key="2">
    <source>
        <dbReference type="Pfam" id="PF13731"/>
    </source>
</evidence>
<organism evidence="3 4">
    <name type="scientific">Gordoniibacillus kamchatkensis</name>
    <dbReference type="NCBI Taxonomy" id="1590651"/>
    <lineage>
        <taxon>Bacteria</taxon>
        <taxon>Bacillati</taxon>
        <taxon>Bacillota</taxon>
        <taxon>Bacilli</taxon>
        <taxon>Bacillales</taxon>
        <taxon>Paenibacillaceae</taxon>
        <taxon>Gordoniibacillus</taxon>
    </lineage>
</organism>
<dbReference type="RefSeq" id="WP_041048487.1">
    <property type="nucleotide sequence ID" value="NZ_JXAK01000026.1"/>
</dbReference>
<dbReference type="Pfam" id="PF13731">
    <property type="entry name" value="WxL"/>
    <property type="match status" value="1"/>
</dbReference>
<evidence type="ECO:0000313" key="4">
    <source>
        <dbReference type="Proteomes" id="UP000031967"/>
    </source>
</evidence>
<keyword evidence="4" id="KW-1185">Reference proteome</keyword>
<comment type="caution">
    <text evidence="3">The sequence shown here is derived from an EMBL/GenBank/DDBJ whole genome shotgun (WGS) entry which is preliminary data.</text>
</comment>
<name>A0ABR5AGE8_9BACL</name>
<evidence type="ECO:0000256" key="1">
    <source>
        <dbReference type="SAM" id="SignalP"/>
    </source>
</evidence>
<feature type="domain" description="WxL" evidence="2">
    <location>
        <begin position="40"/>
        <end position="152"/>
    </location>
</feature>
<gene>
    <name evidence="3" type="ORF">SD70_15725</name>
</gene>
<keyword evidence="1" id="KW-0732">Signal</keyword>
<proteinExistence type="predicted"/>
<feature type="chain" id="PRO_5047290648" description="WxL domain-containing protein" evidence="1">
    <location>
        <begin position="23"/>
        <end position="193"/>
    </location>
</feature>
<accession>A0ABR5AGE8</accession>
<sequence>MKRKILLLSLLGVFGLTSSTMADTGTAVVSQSVMGGPLSINTANFTLTSTTLNGENQTVSGSAGSVWTVKDPRGTGTGWSLTVSATDLVSGAGTVETTPRTIALGQAGMSISSGTITKETGSDPENTLVSNTVTLTSSNQTFISSPGNNKGKYTFTPTIQFTLPANAYRSNYSGTVGSSPLNPYVSTLTVTIS</sequence>
<protein>
    <recommendedName>
        <fullName evidence="2">WxL domain-containing protein</fullName>
    </recommendedName>
</protein>